<dbReference type="GO" id="GO:0003677">
    <property type="term" value="F:DNA binding"/>
    <property type="evidence" value="ECO:0007669"/>
    <property type="project" value="InterPro"/>
</dbReference>
<keyword evidence="3" id="KW-0862">Zinc</keyword>
<accession>A0A1V6V3I5</accession>
<feature type="region of interest" description="Disordered" evidence="5">
    <location>
        <begin position="37"/>
        <end position="58"/>
    </location>
</feature>
<evidence type="ECO:0000256" key="2">
    <source>
        <dbReference type="ARBA" id="ARBA00022771"/>
    </source>
</evidence>
<keyword evidence="2 4" id="KW-0863">Zinc-finger</keyword>
<evidence type="ECO:0000256" key="4">
    <source>
        <dbReference type="PROSITE-ProRule" id="PRU00027"/>
    </source>
</evidence>
<dbReference type="AlphaFoldDB" id="A0A1V6V3I5"/>
<feature type="domain" description="BED-type" evidence="6">
    <location>
        <begin position="119"/>
        <end position="180"/>
    </location>
</feature>
<evidence type="ECO:0000313" key="7">
    <source>
        <dbReference type="EMBL" id="OQE45227.1"/>
    </source>
</evidence>
<evidence type="ECO:0000256" key="3">
    <source>
        <dbReference type="ARBA" id="ARBA00022833"/>
    </source>
</evidence>
<proteinExistence type="predicted"/>
<dbReference type="GO" id="GO:0008270">
    <property type="term" value="F:zinc ion binding"/>
    <property type="evidence" value="ECO:0007669"/>
    <property type="project" value="UniProtKB-KW"/>
</dbReference>
<dbReference type="PROSITE" id="PS50808">
    <property type="entry name" value="ZF_BED"/>
    <property type="match status" value="1"/>
</dbReference>
<dbReference type="Proteomes" id="UP000191691">
    <property type="component" value="Unassembled WGS sequence"/>
</dbReference>
<comment type="caution">
    <text evidence="7">The sequence shown here is derived from an EMBL/GenBank/DDBJ whole genome shotgun (WGS) entry which is preliminary data.</text>
</comment>
<sequence length="244" mass="28033">MSQLSDIYPSSHFDSQDRVPYNALHFLLPEDSLSQRESQSQSRSQYQSESQFGSVPDLLSPQSHIIPLAPDTLTRIKPDRINEFIICTPEMTKEFVDWWLKTGYGRSKQNLNWDTSPTKRRADCWKGFQQVANTKDGKPGVMCKRCRTVLAHPATNHTGTSTMQKHLDGPRCRQRVPKQALQGTSSIHQLLSDAEQKLLDLITISHLLFLFIEHQEFHDLISYARLAPTLPNIPSRKVIRERLR</sequence>
<evidence type="ECO:0000313" key="8">
    <source>
        <dbReference type="Proteomes" id="UP000191691"/>
    </source>
</evidence>
<feature type="compositionally biased region" description="Low complexity" evidence="5">
    <location>
        <begin position="37"/>
        <end position="51"/>
    </location>
</feature>
<name>A0A1V6V3I5_PENNA</name>
<feature type="non-terminal residue" evidence="7">
    <location>
        <position position="244"/>
    </location>
</feature>
<protein>
    <recommendedName>
        <fullName evidence="6">BED-type domain-containing protein</fullName>
    </recommendedName>
</protein>
<evidence type="ECO:0000256" key="1">
    <source>
        <dbReference type="ARBA" id="ARBA00022723"/>
    </source>
</evidence>
<keyword evidence="1" id="KW-0479">Metal-binding</keyword>
<organism evidence="7 8">
    <name type="scientific">Penicillium nalgiovense</name>
    <dbReference type="NCBI Taxonomy" id="60175"/>
    <lineage>
        <taxon>Eukaryota</taxon>
        <taxon>Fungi</taxon>
        <taxon>Dikarya</taxon>
        <taxon>Ascomycota</taxon>
        <taxon>Pezizomycotina</taxon>
        <taxon>Eurotiomycetes</taxon>
        <taxon>Eurotiomycetidae</taxon>
        <taxon>Eurotiales</taxon>
        <taxon>Aspergillaceae</taxon>
        <taxon>Penicillium</taxon>
    </lineage>
</organism>
<keyword evidence="8" id="KW-1185">Reference proteome</keyword>
<reference evidence="8" key="1">
    <citation type="journal article" date="2017" name="Nat. Microbiol.">
        <title>Global analysis of biosynthetic gene clusters reveals vast potential of secondary metabolite production in Penicillium species.</title>
        <authorList>
            <person name="Nielsen J.C."/>
            <person name="Grijseels S."/>
            <person name="Prigent S."/>
            <person name="Ji B."/>
            <person name="Dainat J."/>
            <person name="Nielsen K.F."/>
            <person name="Frisvad J.C."/>
            <person name="Workman M."/>
            <person name="Nielsen J."/>
        </authorList>
    </citation>
    <scope>NUCLEOTIDE SEQUENCE [LARGE SCALE GENOMIC DNA]</scope>
    <source>
        <strain evidence="8">IBT 13039</strain>
    </source>
</reference>
<evidence type="ECO:0000256" key="5">
    <source>
        <dbReference type="SAM" id="MobiDB-lite"/>
    </source>
</evidence>
<dbReference type="InterPro" id="IPR003656">
    <property type="entry name" value="Znf_BED"/>
</dbReference>
<dbReference type="EMBL" id="MOOB01000659">
    <property type="protein sequence ID" value="OQE45227.1"/>
    <property type="molecule type" value="Genomic_DNA"/>
</dbReference>
<dbReference type="SMART" id="SM00614">
    <property type="entry name" value="ZnF_BED"/>
    <property type="match status" value="1"/>
</dbReference>
<evidence type="ECO:0000259" key="6">
    <source>
        <dbReference type="PROSITE" id="PS50808"/>
    </source>
</evidence>
<gene>
    <name evidence="7" type="ORF">PENNAL_c0659G05107</name>
</gene>